<dbReference type="AlphaFoldDB" id="Q8EVX4"/>
<feature type="signal peptide" evidence="2">
    <location>
        <begin position="1"/>
        <end position="22"/>
    </location>
</feature>
<keyword evidence="4" id="KW-1185">Reference proteome</keyword>
<dbReference type="RefSeq" id="WP_011077259.1">
    <property type="nucleotide sequence ID" value="NC_004432.1"/>
</dbReference>
<evidence type="ECO:0000256" key="2">
    <source>
        <dbReference type="SAM" id="SignalP"/>
    </source>
</evidence>
<evidence type="ECO:0000313" key="4">
    <source>
        <dbReference type="Proteomes" id="UP000002522"/>
    </source>
</evidence>
<keyword evidence="2" id="KW-0732">Signal</keyword>
<evidence type="ECO:0000256" key="1">
    <source>
        <dbReference type="SAM" id="MobiDB-lite"/>
    </source>
</evidence>
<dbReference type="EMBL" id="BA000026">
    <property type="protein sequence ID" value="BAC44225.1"/>
    <property type="molecule type" value="Genomic_DNA"/>
</dbReference>
<feature type="region of interest" description="Disordered" evidence="1">
    <location>
        <begin position="56"/>
        <end position="90"/>
    </location>
</feature>
<name>Q8EVX4_MALP2</name>
<proteinExistence type="predicted"/>
<dbReference type="InParanoid" id="Q8EVX4"/>
<evidence type="ECO:0000313" key="3">
    <source>
        <dbReference type="EMBL" id="BAC44225.1"/>
    </source>
</evidence>
<dbReference type="Proteomes" id="UP000002522">
    <property type="component" value="Chromosome"/>
</dbReference>
<reference evidence="3 4" key="1">
    <citation type="journal article" date="2002" name="Nucleic Acids Res.">
        <title>The complete genomic sequence of Mycoplasma penetrans, an intracellular bacterial pathogen in humans.</title>
        <authorList>
            <person name="Sasaki Y."/>
            <person name="Ishikawa J."/>
            <person name="Yamashita A."/>
            <person name="Oshima K."/>
            <person name="Kenri T."/>
            <person name="Furuya K."/>
            <person name="Yoshino C."/>
            <person name="Horino A."/>
            <person name="Shiba T."/>
            <person name="Sasaki T."/>
            <person name="Hattori M."/>
        </authorList>
    </citation>
    <scope>NUCLEOTIDE SEQUENCE [LARGE SCALE GENOMIC DNA]</scope>
    <source>
        <strain evidence="3 4">HF-2</strain>
    </source>
</reference>
<dbReference type="KEGG" id="mpe:MYPE4350"/>
<sequence length="535" mass="58349">MKLSKKLLIGSITTLGAIGVGATVVAPLANDATVAAPLADSIAQKNSSEVDVLKDTADSSKEVNNSVTEVTKPSEDVKADTVVTETAPSQDEKVDSVVTEIVTPEVEDVKADTVVDEVSVTELIKDATAPKDGTEIESYVLTDPVTNNEELNKFLKDNFDNLVKPTFKGYFENVEVSYKDNSADFNKKTFKINIKPISGHGWEDGSGNKEKEMSVYLSNMSWSAKIEIDSNKSVAYEVSKMGFTSANHLNTYLRSNFSSSNLKNIKFTNVDQIQYVEGSAKLAASGSSQFTIKVTPKAGAIWNKNEGYQSKTINVLFASAVPVTSVSSSDKFNYRLSIADVWNNDSFGSKLTELFRKPNNVKSNLIGDYSNVNLKFVSGSANYEKGEFKLAATPINGFQWSDFTSGDKIITVNANNIQRFNTALPVKVGNSFSSLVKLTPAPSIVVTGKTKDHTAYEAKFTINTYAAEFGWYSVWRYSKDGGKTWSATTNIGKTKTFNLSSWKVPKGSLVKFQIMGKTYYTGPAVEAYAMTFNAV</sequence>
<feature type="compositionally biased region" description="Polar residues" evidence="1">
    <location>
        <begin position="62"/>
        <end position="71"/>
    </location>
</feature>
<feature type="chain" id="PRO_5004305536" evidence="2">
    <location>
        <begin position="23"/>
        <end position="535"/>
    </location>
</feature>
<accession>Q8EVX4</accession>
<gene>
    <name evidence="3" type="ordered locus">MYPE4350</name>
</gene>
<protein>
    <submittedName>
        <fullName evidence="3">Uncharacterized protein</fullName>
    </submittedName>
</protein>
<dbReference type="HOGENOM" id="CLU_500395_0_0_14"/>
<organism evidence="3 4">
    <name type="scientific">Malacoplasma penetrans (strain HF-2)</name>
    <name type="common">Mycoplasma penetrans</name>
    <dbReference type="NCBI Taxonomy" id="272633"/>
    <lineage>
        <taxon>Bacteria</taxon>
        <taxon>Bacillati</taxon>
        <taxon>Mycoplasmatota</taxon>
        <taxon>Mycoplasmoidales</taxon>
        <taxon>Mycoplasmoidaceae</taxon>
        <taxon>Malacoplasma</taxon>
    </lineage>
</organism>